<proteinExistence type="predicted"/>
<evidence type="ECO:0000256" key="4">
    <source>
        <dbReference type="SAM" id="Phobius"/>
    </source>
</evidence>
<evidence type="ECO:0000256" key="3">
    <source>
        <dbReference type="SAM" id="MobiDB-lite"/>
    </source>
</evidence>
<dbReference type="PANTHER" id="PTHR37042:SF4">
    <property type="entry name" value="OUTER MEMBRANE PROTEIN RV1973"/>
    <property type="match status" value="1"/>
</dbReference>
<feature type="compositionally biased region" description="Basic and acidic residues" evidence="3">
    <location>
        <begin position="8"/>
        <end position="18"/>
    </location>
</feature>
<name>A0A1X1U2D3_9MYCO</name>
<feature type="compositionally biased region" description="Low complexity" evidence="3">
    <location>
        <begin position="41"/>
        <end position="51"/>
    </location>
</feature>
<dbReference type="STRING" id="188915.AWC02_03400"/>
<evidence type="ECO:0000313" key="6">
    <source>
        <dbReference type="Proteomes" id="UP000193465"/>
    </source>
</evidence>
<keyword evidence="4" id="KW-1133">Transmembrane helix</keyword>
<comment type="subcellular location">
    <subcellularLocation>
        <location evidence="1">Membrane</location>
    </subcellularLocation>
</comment>
<organism evidence="5 6">
    <name type="scientific">Mycolicibacter engbaekii</name>
    <dbReference type="NCBI Taxonomy" id="188915"/>
    <lineage>
        <taxon>Bacteria</taxon>
        <taxon>Bacillati</taxon>
        <taxon>Actinomycetota</taxon>
        <taxon>Actinomycetes</taxon>
        <taxon>Mycobacteriales</taxon>
        <taxon>Mycobacteriaceae</taxon>
        <taxon>Mycolicibacter</taxon>
    </lineage>
</organism>
<evidence type="ECO:0000256" key="2">
    <source>
        <dbReference type="ARBA" id="ARBA00023136"/>
    </source>
</evidence>
<dbReference type="Proteomes" id="UP000193465">
    <property type="component" value="Unassembled WGS sequence"/>
</dbReference>
<accession>A0A1X1U2D3</accession>
<evidence type="ECO:0000313" key="5">
    <source>
        <dbReference type="EMBL" id="ORV50991.1"/>
    </source>
</evidence>
<comment type="caution">
    <text evidence="5">The sequence shown here is derived from an EMBL/GenBank/DDBJ whole genome shotgun (WGS) entry which is preliminary data.</text>
</comment>
<keyword evidence="6" id="KW-1185">Reference proteome</keyword>
<dbReference type="PANTHER" id="PTHR37042">
    <property type="entry name" value="OUTER MEMBRANE PROTEIN RV1973"/>
    <property type="match status" value="1"/>
</dbReference>
<keyword evidence="4" id="KW-0812">Transmembrane</keyword>
<keyword evidence="2 4" id="KW-0472">Membrane</keyword>
<dbReference type="AlphaFoldDB" id="A0A1X1U2D3"/>
<gene>
    <name evidence="5" type="ORF">AWC02_03400</name>
</gene>
<dbReference type="RefSeq" id="WP_085127087.1">
    <property type="nucleotide sequence ID" value="NZ_LQOT01000014.1"/>
</dbReference>
<evidence type="ECO:0000256" key="1">
    <source>
        <dbReference type="ARBA" id="ARBA00004370"/>
    </source>
</evidence>
<reference evidence="5 6" key="1">
    <citation type="submission" date="2016-01" db="EMBL/GenBank/DDBJ databases">
        <title>The new phylogeny of the genus Mycobacterium.</title>
        <authorList>
            <person name="Tarcisio F."/>
            <person name="Conor M."/>
            <person name="Antonella G."/>
            <person name="Elisabetta G."/>
            <person name="Giulia F.S."/>
            <person name="Sara T."/>
            <person name="Anna F."/>
            <person name="Clotilde B."/>
            <person name="Roberto B."/>
            <person name="Veronica D.S."/>
            <person name="Fabio R."/>
            <person name="Monica P."/>
            <person name="Olivier J."/>
            <person name="Enrico T."/>
            <person name="Nicola S."/>
        </authorList>
    </citation>
    <scope>NUCLEOTIDE SEQUENCE [LARGE SCALE GENOMIC DNA]</scope>
    <source>
        <strain evidence="5 6">ATCC 27353</strain>
    </source>
</reference>
<sequence>MSTADEPTPDRAEKKQPAVDDPESPKVAGTEESAADKSADEPAAPAPAEDVAPATAGVPLWKRRHLWRAVAVAAVYGVVFGSVAGLGWQLWQQHQVSSAEAAARAAAVDYAQVLTSIDSNKVDDDFNAVLNGATGEFKDTYTKASVQLRQLLIDNKAAAHGTVVESAVQSGSPDKVVVLLMVNQTITNSTRPDPRVDRSRMKMTMEKVDGRWLASKVELP</sequence>
<dbReference type="GO" id="GO:0016020">
    <property type="term" value="C:membrane"/>
    <property type="evidence" value="ECO:0007669"/>
    <property type="project" value="UniProtKB-SubCell"/>
</dbReference>
<dbReference type="EMBL" id="LQOT01000014">
    <property type="protein sequence ID" value="ORV50991.1"/>
    <property type="molecule type" value="Genomic_DNA"/>
</dbReference>
<feature type="region of interest" description="Disordered" evidence="3">
    <location>
        <begin position="1"/>
        <end position="51"/>
    </location>
</feature>
<feature type="transmembrane region" description="Helical" evidence="4">
    <location>
        <begin position="69"/>
        <end position="91"/>
    </location>
</feature>
<protein>
    <submittedName>
        <fullName evidence="5">Mce protein</fullName>
    </submittedName>
</protein>